<dbReference type="Pfam" id="PF00884">
    <property type="entry name" value="Sulfatase"/>
    <property type="match status" value="1"/>
</dbReference>
<dbReference type="PANTHER" id="PTHR42693">
    <property type="entry name" value="ARYLSULFATASE FAMILY MEMBER"/>
    <property type="match status" value="1"/>
</dbReference>
<reference evidence="3 4" key="1">
    <citation type="journal article" date="2014" name="PLoS Genet.">
        <title>Phylogenetically driven sequencing of extremely halophilic archaea reveals strategies for static and dynamic osmo-response.</title>
        <authorList>
            <person name="Becker E.A."/>
            <person name="Seitzer P.M."/>
            <person name="Tritt A."/>
            <person name="Larsen D."/>
            <person name="Krusor M."/>
            <person name="Yao A.I."/>
            <person name="Wu D."/>
            <person name="Madern D."/>
            <person name="Eisen J.A."/>
            <person name="Darling A.E."/>
            <person name="Facciotti M.T."/>
        </authorList>
    </citation>
    <scope>NUCLEOTIDE SEQUENCE [LARGE SCALE GENOMIC DNA]</scope>
    <source>
        <strain evidence="3 4">DSM 10284</strain>
    </source>
</reference>
<dbReference type="GO" id="GO:0004065">
    <property type="term" value="F:arylsulfatase activity"/>
    <property type="evidence" value="ECO:0007669"/>
    <property type="project" value="TreeGrafter"/>
</dbReference>
<comment type="caution">
    <text evidence="3">The sequence shown here is derived from an EMBL/GenBank/DDBJ whole genome shotgun (WGS) entry which is preliminary data.</text>
</comment>
<dbReference type="Gene3D" id="3.30.1120.10">
    <property type="match status" value="1"/>
</dbReference>
<accession>M0EL95</accession>
<dbReference type="Gene3D" id="3.40.720.10">
    <property type="entry name" value="Alkaline Phosphatase, subunit A"/>
    <property type="match status" value="1"/>
</dbReference>
<evidence type="ECO:0000313" key="4">
    <source>
        <dbReference type="Proteomes" id="UP000011509"/>
    </source>
</evidence>
<comment type="similarity">
    <text evidence="1">Belongs to the sulfatase family.</text>
</comment>
<feature type="domain" description="Sulfatase N-terminal" evidence="2">
    <location>
        <begin position="10"/>
        <end position="265"/>
    </location>
</feature>
<dbReference type="AlphaFoldDB" id="M0EL95"/>
<dbReference type="SUPFAM" id="SSF53649">
    <property type="entry name" value="Alkaline phosphatase-like"/>
    <property type="match status" value="1"/>
</dbReference>
<dbReference type="InterPro" id="IPR000917">
    <property type="entry name" value="Sulfatase_N"/>
</dbReference>
<name>M0EL95_9EURY</name>
<dbReference type="EMBL" id="AOJL01000036">
    <property type="protein sequence ID" value="ELZ47194.1"/>
    <property type="molecule type" value="Genomic_DNA"/>
</dbReference>
<keyword evidence="4" id="KW-1185">Reference proteome</keyword>
<dbReference type="PANTHER" id="PTHR42693:SF33">
    <property type="entry name" value="ARYLSULFATASE"/>
    <property type="match status" value="1"/>
</dbReference>
<organism evidence="3 4">
    <name type="scientific">Halorubrum coriense DSM 10284</name>
    <dbReference type="NCBI Taxonomy" id="1227466"/>
    <lineage>
        <taxon>Archaea</taxon>
        <taxon>Methanobacteriati</taxon>
        <taxon>Methanobacteriota</taxon>
        <taxon>Stenosarchaea group</taxon>
        <taxon>Halobacteria</taxon>
        <taxon>Halobacteriales</taxon>
        <taxon>Haloferacaceae</taxon>
        <taxon>Halorubrum</taxon>
    </lineage>
</organism>
<evidence type="ECO:0000256" key="1">
    <source>
        <dbReference type="ARBA" id="ARBA00008779"/>
    </source>
</evidence>
<gene>
    <name evidence="3" type="ORF">C464_09692</name>
</gene>
<proteinExistence type="inferred from homology"/>
<dbReference type="InterPro" id="IPR050738">
    <property type="entry name" value="Sulfatase"/>
</dbReference>
<protein>
    <submittedName>
        <fullName evidence="3">Sulfatase</fullName>
    </submittedName>
</protein>
<evidence type="ECO:0000313" key="3">
    <source>
        <dbReference type="EMBL" id="ELZ47194.1"/>
    </source>
</evidence>
<sequence>MYGGYERITEGRALISEVLKEEDSSTAGFHSNLFLCADFGYERGFDTFYDSKTDPGLTAKLRQLIKTNLDQDSLLYGVLQSLYDATEKNAGLNVGSSYVKADAITDRSIEWVNQTDSDDRFLWTHYMDVHHPYVPPEEYQLQFRDSPISDRRSIKLRRKMLESPDEITREERQDLIDLYDAEIRFTDHEVGRLVDEVKDSWGEDTIVMITADHGEEFYEHGQYSHNTVHDEGIHVPLIIDDGTTGEHDEIVGLVDIAPTIAEYAGCDIPDNFYGNSLISVVTNGIWERDHVIGDWGGSDGEPDRFFYRSHDWKYIKKQDNEQLYDLTTDPEEKNDIRGENPPALSEIRSKIEEHRKLVSETSMDAGDVEMDEVVQDRLEKLGYKT</sequence>
<dbReference type="Proteomes" id="UP000011509">
    <property type="component" value="Unassembled WGS sequence"/>
</dbReference>
<dbReference type="InterPro" id="IPR017850">
    <property type="entry name" value="Alkaline_phosphatase_core_sf"/>
</dbReference>
<dbReference type="STRING" id="1227466.C464_09692"/>
<evidence type="ECO:0000259" key="2">
    <source>
        <dbReference type="Pfam" id="PF00884"/>
    </source>
</evidence>
<dbReference type="PATRIC" id="fig|1227466.3.peg.1944"/>